<evidence type="ECO:0000256" key="1">
    <source>
        <dbReference type="ARBA" id="ARBA00022801"/>
    </source>
</evidence>
<dbReference type="Gene3D" id="3.40.50.1820">
    <property type="entry name" value="alpha/beta hydrolase"/>
    <property type="match status" value="1"/>
</dbReference>
<dbReference type="RefSeq" id="WP_378139349.1">
    <property type="nucleotide sequence ID" value="NZ_JBHSMI010000067.1"/>
</dbReference>
<name>A0ABW0I163_9BACL</name>
<protein>
    <submittedName>
        <fullName evidence="3">Alpha/beta fold hydrolase</fullName>
    </submittedName>
</protein>
<dbReference type="InterPro" id="IPR029058">
    <property type="entry name" value="AB_hydrolase_fold"/>
</dbReference>
<organism evidence="3 4">
    <name type="scientific">Cohnella soli</name>
    <dbReference type="NCBI Taxonomy" id="425005"/>
    <lineage>
        <taxon>Bacteria</taxon>
        <taxon>Bacillati</taxon>
        <taxon>Bacillota</taxon>
        <taxon>Bacilli</taxon>
        <taxon>Bacillales</taxon>
        <taxon>Paenibacillaceae</taxon>
        <taxon>Cohnella</taxon>
    </lineage>
</organism>
<dbReference type="SUPFAM" id="SSF53474">
    <property type="entry name" value="alpha/beta-Hydrolases"/>
    <property type="match status" value="1"/>
</dbReference>
<dbReference type="InterPro" id="IPR050266">
    <property type="entry name" value="AB_hydrolase_sf"/>
</dbReference>
<reference evidence="4" key="1">
    <citation type="journal article" date="2019" name="Int. J. Syst. Evol. Microbiol.">
        <title>The Global Catalogue of Microorganisms (GCM) 10K type strain sequencing project: providing services to taxonomists for standard genome sequencing and annotation.</title>
        <authorList>
            <consortium name="The Broad Institute Genomics Platform"/>
            <consortium name="The Broad Institute Genome Sequencing Center for Infectious Disease"/>
            <person name="Wu L."/>
            <person name="Ma J."/>
        </authorList>
    </citation>
    <scope>NUCLEOTIDE SEQUENCE [LARGE SCALE GENOMIC DNA]</scope>
    <source>
        <strain evidence="4">CGMCC 1.18575</strain>
    </source>
</reference>
<dbReference type="PANTHER" id="PTHR43798:SF31">
    <property type="entry name" value="AB HYDROLASE SUPERFAMILY PROTEIN YCLE"/>
    <property type="match status" value="1"/>
</dbReference>
<dbReference type="PRINTS" id="PR00111">
    <property type="entry name" value="ABHYDROLASE"/>
</dbReference>
<feature type="domain" description="AB hydrolase-1" evidence="2">
    <location>
        <begin position="20"/>
        <end position="246"/>
    </location>
</feature>
<evidence type="ECO:0000259" key="2">
    <source>
        <dbReference type="Pfam" id="PF00561"/>
    </source>
</evidence>
<dbReference type="Proteomes" id="UP001596113">
    <property type="component" value="Unassembled WGS sequence"/>
</dbReference>
<dbReference type="GO" id="GO:0016787">
    <property type="term" value="F:hydrolase activity"/>
    <property type="evidence" value="ECO:0007669"/>
    <property type="project" value="UniProtKB-KW"/>
</dbReference>
<dbReference type="Pfam" id="PF00561">
    <property type="entry name" value="Abhydrolase_1"/>
    <property type="match status" value="1"/>
</dbReference>
<dbReference type="PANTHER" id="PTHR43798">
    <property type="entry name" value="MONOACYLGLYCEROL LIPASE"/>
    <property type="match status" value="1"/>
</dbReference>
<dbReference type="EMBL" id="JBHSMI010000067">
    <property type="protein sequence ID" value="MFC5407039.1"/>
    <property type="molecule type" value="Genomic_DNA"/>
</dbReference>
<keyword evidence="4" id="KW-1185">Reference proteome</keyword>
<keyword evidence="1 3" id="KW-0378">Hydrolase</keyword>
<accession>A0ABW0I163</accession>
<evidence type="ECO:0000313" key="3">
    <source>
        <dbReference type="EMBL" id="MFC5407039.1"/>
    </source>
</evidence>
<proteinExistence type="predicted"/>
<comment type="caution">
    <text evidence="3">The sequence shown here is derived from an EMBL/GenBank/DDBJ whole genome shotgun (WGS) entry which is preliminary data.</text>
</comment>
<gene>
    <name evidence="3" type="ORF">ACFPOF_30295</name>
</gene>
<dbReference type="InterPro" id="IPR000073">
    <property type="entry name" value="AB_hydrolase_1"/>
</dbReference>
<sequence>MPTIDVNGTRLYYEEEGEGYPLVMLHGLFGSGKTFRNEVRQLKGHFRVIVPDARGHGQSDKPPEYKLEDHVKDVVALLDKLEIESCYLLGVSMGSYIAQGVAIAIPERIKKLVLIVSKSNGKTSSVQELFVRHAEEMKDIPATEKFAYATRYIFHRHDVAQKTMGDWDKEQMTLTDPKEQAAANKAVEGFDFRDRLPAVTARTLVISGKHDGLNPPERGREIASLIAGSTFSEFEFSGHAPSVEEPERFMSEVTAFLTMKD</sequence>
<evidence type="ECO:0000313" key="4">
    <source>
        <dbReference type="Proteomes" id="UP001596113"/>
    </source>
</evidence>